<sequence length="157" mass="17759">MPNLLVSPLHLTRKKASYSNKLKQMAQMLEQRTIQNRVRSSFSFSVLEHAEDLPQSRNPWQRISVSLFRNSSPDDNSVTKNGGRGGALKNIQLFVMNFNLQETSIFSATSSCAFKTARSPVFIHLHKEKPEYESSFLTPSCLWSGEKLLAEVVARIT</sequence>
<evidence type="ECO:0000313" key="2">
    <source>
        <dbReference type="Proteomes" id="UP001054837"/>
    </source>
</evidence>
<comment type="caution">
    <text evidence="1">The sequence shown here is derived from an EMBL/GenBank/DDBJ whole genome shotgun (WGS) entry which is preliminary data.</text>
</comment>
<name>A0AAV4PGK8_9ARAC</name>
<dbReference type="EMBL" id="BPLQ01002700">
    <property type="protein sequence ID" value="GIX95054.1"/>
    <property type="molecule type" value="Genomic_DNA"/>
</dbReference>
<reference evidence="1 2" key="1">
    <citation type="submission" date="2021-06" db="EMBL/GenBank/DDBJ databases">
        <title>Caerostris darwini draft genome.</title>
        <authorList>
            <person name="Kono N."/>
            <person name="Arakawa K."/>
        </authorList>
    </citation>
    <scope>NUCLEOTIDE SEQUENCE [LARGE SCALE GENOMIC DNA]</scope>
</reference>
<evidence type="ECO:0008006" key="3">
    <source>
        <dbReference type="Google" id="ProtNLM"/>
    </source>
</evidence>
<dbReference type="Proteomes" id="UP001054837">
    <property type="component" value="Unassembled WGS sequence"/>
</dbReference>
<accession>A0AAV4PGK8</accession>
<evidence type="ECO:0000313" key="1">
    <source>
        <dbReference type="EMBL" id="GIX95054.1"/>
    </source>
</evidence>
<keyword evidence="2" id="KW-1185">Reference proteome</keyword>
<organism evidence="1 2">
    <name type="scientific">Caerostris darwini</name>
    <dbReference type="NCBI Taxonomy" id="1538125"/>
    <lineage>
        <taxon>Eukaryota</taxon>
        <taxon>Metazoa</taxon>
        <taxon>Ecdysozoa</taxon>
        <taxon>Arthropoda</taxon>
        <taxon>Chelicerata</taxon>
        <taxon>Arachnida</taxon>
        <taxon>Araneae</taxon>
        <taxon>Araneomorphae</taxon>
        <taxon>Entelegynae</taxon>
        <taxon>Araneoidea</taxon>
        <taxon>Araneidae</taxon>
        <taxon>Caerostris</taxon>
    </lineage>
</organism>
<proteinExistence type="predicted"/>
<gene>
    <name evidence="1" type="ORF">CDAR_128451</name>
</gene>
<protein>
    <recommendedName>
        <fullName evidence="3">Ribosomal protein S10</fullName>
    </recommendedName>
</protein>
<dbReference type="AlphaFoldDB" id="A0AAV4PGK8"/>